<dbReference type="GO" id="GO:0051295">
    <property type="term" value="P:establishment of meiotic spindle localization"/>
    <property type="evidence" value="ECO:0007669"/>
    <property type="project" value="TreeGrafter"/>
</dbReference>
<dbReference type="Pfam" id="PF16474">
    <property type="entry name" value="KIND"/>
    <property type="match status" value="1"/>
</dbReference>
<feature type="compositionally biased region" description="Polar residues" evidence="14">
    <location>
        <begin position="12"/>
        <end position="22"/>
    </location>
</feature>
<dbReference type="GO" id="GO:0051639">
    <property type="term" value="P:actin filament network formation"/>
    <property type="evidence" value="ECO:0007669"/>
    <property type="project" value="TreeGrafter"/>
</dbReference>
<organism evidence="16">
    <name type="scientific">Tetraodon nigroviridis</name>
    <name type="common">Spotted green pufferfish</name>
    <name type="synonym">Chelonodon nigroviridis</name>
    <dbReference type="NCBI Taxonomy" id="99883"/>
    <lineage>
        <taxon>Eukaryota</taxon>
        <taxon>Metazoa</taxon>
        <taxon>Chordata</taxon>
        <taxon>Craniata</taxon>
        <taxon>Vertebrata</taxon>
        <taxon>Euteleostomi</taxon>
        <taxon>Actinopterygii</taxon>
        <taxon>Neopterygii</taxon>
        <taxon>Teleostei</taxon>
        <taxon>Neoteleostei</taxon>
        <taxon>Acanthomorphata</taxon>
        <taxon>Eupercaria</taxon>
        <taxon>Tetraodontiformes</taxon>
        <taxon>Tetradontoidea</taxon>
        <taxon>Tetraodontidae</taxon>
        <taxon>Tetraodon</taxon>
    </lineage>
</organism>
<keyword evidence="10" id="KW-0472">Membrane</keyword>
<reference evidence="16" key="2">
    <citation type="submission" date="2004-02" db="EMBL/GenBank/DDBJ databases">
        <authorList>
            <consortium name="Genoscope"/>
            <consortium name="Whitehead Institute Centre for Genome Research"/>
        </authorList>
    </citation>
    <scope>NUCLEOTIDE SEQUENCE</scope>
</reference>
<evidence type="ECO:0000256" key="3">
    <source>
        <dbReference type="ARBA" id="ARBA00004413"/>
    </source>
</evidence>
<evidence type="ECO:0000256" key="2">
    <source>
        <dbReference type="ARBA" id="ARBA00004245"/>
    </source>
</evidence>
<feature type="compositionally biased region" description="Gly residues" evidence="14">
    <location>
        <begin position="176"/>
        <end position="188"/>
    </location>
</feature>
<keyword evidence="8" id="KW-0677">Repeat</keyword>
<dbReference type="Gene3D" id="1.10.510.10">
    <property type="entry name" value="Transferase(Phosphotransferase) domain 1"/>
    <property type="match status" value="1"/>
</dbReference>
<keyword evidence="7" id="KW-0963">Cytoplasm</keyword>
<dbReference type="InterPro" id="IPR011019">
    <property type="entry name" value="KIND_dom"/>
</dbReference>
<dbReference type="AlphaFoldDB" id="Q4SJ13"/>
<dbReference type="GO" id="GO:0040038">
    <property type="term" value="P:polar body extrusion after meiotic divisions"/>
    <property type="evidence" value="ECO:0007669"/>
    <property type="project" value="TreeGrafter"/>
</dbReference>
<keyword evidence="6" id="KW-1003">Cell membrane</keyword>
<dbReference type="SMART" id="SM00750">
    <property type="entry name" value="KIND"/>
    <property type="match status" value="1"/>
</dbReference>
<feature type="compositionally biased region" description="Basic and acidic residues" evidence="14">
    <location>
        <begin position="282"/>
        <end position="294"/>
    </location>
</feature>
<keyword evidence="13" id="KW-0968">Cytoplasmic vesicle</keyword>
<dbReference type="GO" id="GO:0030659">
    <property type="term" value="C:cytoplasmic vesicle membrane"/>
    <property type="evidence" value="ECO:0007669"/>
    <property type="project" value="UniProtKB-SubCell"/>
</dbReference>
<keyword evidence="11" id="KW-0009">Actin-binding</keyword>
<comment type="subcellular location">
    <subcellularLocation>
        <location evidence="3">Cell membrane</location>
        <topology evidence="3">Peripheral membrane protein</topology>
        <orientation evidence="3">Cytoplasmic side</orientation>
    </subcellularLocation>
    <subcellularLocation>
        <location evidence="2">Cytoplasm</location>
        <location evidence="2">Cytoskeleton</location>
    </subcellularLocation>
    <subcellularLocation>
        <location evidence="1">Cytoplasmic vesicle membrane</location>
        <topology evidence="1">Peripheral membrane protein</topology>
        <orientation evidence="1">Cytoplasmic side</orientation>
    </subcellularLocation>
</comment>
<protein>
    <submittedName>
        <fullName evidence="16">(spotted green pufferfish) hypothetical protein</fullName>
    </submittedName>
</protein>
<evidence type="ECO:0000256" key="11">
    <source>
        <dbReference type="ARBA" id="ARBA00023203"/>
    </source>
</evidence>
<dbReference type="PANTHER" id="PTHR21345">
    <property type="entry name" value="SPIRE"/>
    <property type="match status" value="1"/>
</dbReference>
<name>Q4SJ13_TETNG</name>
<dbReference type="GO" id="GO:0036089">
    <property type="term" value="P:cleavage furrow formation"/>
    <property type="evidence" value="ECO:0007669"/>
    <property type="project" value="TreeGrafter"/>
</dbReference>
<feature type="compositionally biased region" description="Basic and acidic residues" evidence="14">
    <location>
        <begin position="581"/>
        <end position="592"/>
    </location>
</feature>
<dbReference type="GO" id="GO:0005886">
    <property type="term" value="C:plasma membrane"/>
    <property type="evidence" value="ECO:0007669"/>
    <property type="project" value="UniProtKB-SubCell"/>
</dbReference>
<evidence type="ECO:0000256" key="1">
    <source>
        <dbReference type="ARBA" id="ARBA00004180"/>
    </source>
</evidence>
<dbReference type="GO" id="GO:0003779">
    <property type="term" value="F:actin binding"/>
    <property type="evidence" value="ECO:0007669"/>
    <property type="project" value="UniProtKB-KW"/>
</dbReference>
<dbReference type="PROSITE" id="PS51377">
    <property type="entry name" value="KIND"/>
    <property type="match status" value="1"/>
</dbReference>
<dbReference type="GO" id="GO:0030041">
    <property type="term" value="P:actin filament polymerization"/>
    <property type="evidence" value="ECO:0007669"/>
    <property type="project" value="TreeGrafter"/>
</dbReference>
<feature type="domain" description="KIND" evidence="15">
    <location>
        <begin position="34"/>
        <end position="210"/>
    </location>
</feature>
<dbReference type="KEGG" id="tng:GSTEN00017399G001"/>
<evidence type="ECO:0000313" key="16">
    <source>
        <dbReference type="EMBL" id="CAF99369.1"/>
    </source>
</evidence>
<feature type="region of interest" description="Disordered" evidence="14">
    <location>
        <begin position="549"/>
        <end position="592"/>
    </location>
</feature>
<evidence type="ECO:0000259" key="15">
    <source>
        <dbReference type="PROSITE" id="PS51377"/>
    </source>
</evidence>
<reference evidence="16" key="1">
    <citation type="journal article" date="2004" name="Nature">
        <title>Genome duplication in the teleost fish Tetraodon nigroviridis reveals the early vertebrate proto-karyotype.</title>
        <authorList>
            <person name="Jaillon O."/>
            <person name="Aury J.-M."/>
            <person name="Brunet F."/>
            <person name="Petit J.-L."/>
            <person name="Stange-Thomann N."/>
            <person name="Mauceli E."/>
            <person name="Bouneau L."/>
            <person name="Fischer C."/>
            <person name="Ozouf-Costaz C."/>
            <person name="Bernot A."/>
            <person name="Nicaud S."/>
            <person name="Jaffe D."/>
            <person name="Fisher S."/>
            <person name="Lutfalla G."/>
            <person name="Dossat C."/>
            <person name="Segurens B."/>
            <person name="Dasilva C."/>
            <person name="Salanoubat M."/>
            <person name="Levy M."/>
            <person name="Boudet N."/>
            <person name="Castellano S."/>
            <person name="Anthouard V."/>
            <person name="Jubin C."/>
            <person name="Castelli V."/>
            <person name="Katinka M."/>
            <person name="Vacherie B."/>
            <person name="Biemont C."/>
            <person name="Skalli Z."/>
            <person name="Cattolico L."/>
            <person name="Poulain J."/>
            <person name="De Berardinis V."/>
            <person name="Cruaud C."/>
            <person name="Duprat S."/>
            <person name="Brottier P."/>
            <person name="Coutanceau J.-P."/>
            <person name="Gouzy J."/>
            <person name="Parra G."/>
            <person name="Lardier G."/>
            <person name="Chapple C."/>
            <person name="McKernan K.J."/>
            <person name="McEwan P."/>
            <person name="Bosak S."/>
            <person name="Kellis M."/>
            <person name="Volff J.-N."/>
            <person name="Guigo R."/>
            <person name="Zody M.C."/>
            <person name="Mesirov J."/>
            <person name="Lindblad-Toh K."/>
            <person name="Birren B."/>
            <person name="Nusbaum C."/>
            <person name="Kahn D."/>
            <person name="Robinson-Rechavi M."/>
            <person name="Laudet V."/>
            <person name="Schachter V."/>
            <person name="Quetier F."/>
            <person name="Saurin W."/>
            <person name="Scarpelli C."/>
            <person name="Wincker P."/>
            <person name="Lander E.S."/>
            <person name="Weissenbach J."/>
            <person name="Roest Crollius H."/>
        </authorList>
    </citation>
    <scope>NUCLEOTIDE SEQUENCE [LARGE SCALE GENOMIC DNA]</scope>
</reference>
<evidence type="ECO:0000256" key="14">
    <source>
        <dbReference type="SAM" id="MobiDB-lite"/>
    </source>
</evidence>
<evidence type="ECO:0000256" key="7">
    <source>
        <dbReference type="ARBA" id="ARBA00022490"/>
    </source>
</evidence>
<feature type="compositionally biased region" description="Low complexity" evidence="14">
    <location>
        <begin position="549"/>
        <end position="561"/>
    </location>
</feature>
<keyword evidence="12" id="KW-0206">Cytoskeleton</keyword>
<dbReference type="GO" id="GO:0005856">
    <property type="term" value="C:cytoskeleton"/>
    <property type="evidence" value="ECO:0007669"/>
    <property type="project" value="UniProtKB-SubCell"/>
</dbReference>
<gene>
    <name evidence="16" type="ORF">GSTENG00017399001</name>
</gene>
<feature type="region of interest" description="Disordered" evidence="14">
    <location>
        <begin position="1"/>
        <end position="30"/>
    </location>
</feature>
<evidence type="ECO:0000256" key="12">
    <source>
        <dbReference type="ARBA" id="ARBA00023212"/>
    </source>
</evidence>
<comment type="similarity">
    <text evidence="4">Belongs to the spire family.</text>
</comment>
<proteinExistence type="inferred from homology"/>
<evidence type="ECO:0000256" key="10">
    <source>
        <dbReference type="ARBA" id="ARBA00023136"/>
    </source>
</evidence>
<feature type="region of interest" description="Disordered" evidence="14">
    <location>
        <begin position="407"/>
        <end position="484"/>
    </location>
</feature>
<dbReference type="InterPro" id="IPR029901">
    <property type="entry name" value="Spire"/>
</dbReference>
<dbReference type="GO" id="GO:0008017">
    <property type="term" value="F:microtubule binding"/>
    <property type="evidence" value="ECO:0007669"/>
    <property type="project" value="TreeGrafter"/>
</dbReference>
<dbReference type="PANTHER" id="PTHR21345:SF8">
    <property type="entry name" value="PROTEIN SPIRE HOMOLOG 1"/>
    <property type="match status" value="1"/>
</dbReference>
<evidence type="ECO:0000256" key="6">
    <source>
        <dbReference type="ARBA" id="ARBA00022475"/>
    </source>
</evidence>
<sequence length="661" mass="70956">MAKRAGSDAEGLNSSAESSSGDVNMDPEDGAAAVSLEEILKLYNQPINEEQAWAVCYQCCRTLAQTQRRRSLKGAGASGSDYPRRIEGSGDVRIWRDGTVKLHFGGSPDRCTSPPTSLEVIDSLGVMIYKALDYGLKENEERELSAPLEHLIDLMTNSEDGESEPDRLPRRRLRGHGGGGRVRGGRGGRPGDGRHLGGQRPRLPGHHHAVFLTPAQPLGRPQPLPGCVSRSGGRSQGTMHLFGEDQERKGGPVLGAGDARPARRGQAEESPGAPVQPAAHRVPADPLRDADGRHPLQALQASESHGLGSEAQTSPAAAAEPPRAPAGGHQSGEEAEAGLPGRGPQEPPGCWKKHQHSPGPVSQLRYRSGSARVCVCVTLLLLALARQAEWSSFSSCRHSGCTQEAGCQHPVLGQRGHGPGSRRRGAAEPEEEAPESTHPGGLDSSESDLLPNSCPCLRRPSRKSVSPRRAALHREGGSHGCPSLRTAVQTSLQVSAEDGSRRQALLLMSKQEVLPVHLVVHLPVLQKMRLPSKPYSTLPVYSLGPATAAKEEAGGAPAPAGEDQHPFGSSHSRHSLRRSVSNRDARPQDELELPKEMTEDWVAMEICVDCKKFITEIISSSKRSLCVASKRARLNRKTQSFYMSPSRSANFMPSERTINEV</sequence>
<comment type="caution">
    <text evidence="16">The sequence shown here is derived from an EMBL/GenBank/DDBJ whole genome shotgun (WGS) entry which is preliminary data.</text>
</comment>
<dbReference type="GO" id="GO:0045010">
    <property type="term" value="P:actin nucleation"/>
    <property type="evidence" value="ECO:0007669"/>
    <property type="project" value="InterPro"/>
</dbReference>
<accession>Q4SJ13</accession>
<dbReference type="GO" id="GO:0005938">
    <property type="term" value="C:cell cortex"/>
    <property type="evidence" value="ECO:0007669"/>
    <property type="project" value="TreeGrafter"/>
</dbReference>
<feature type="region of interest" description="Disordered" evidence="14">
    <location>
        <begin position="156"/>
        <end position="364"/>
    </location>
</feature>
<evidence type="ECO:0000256" key="13">
    <source>
        <dbReference type="ARBA" id="ARBA00023329"/>
    </source>
</evidence>
<evidence type="ECO:0000256" key="4">
    <source>
        <dbReference type="ARBA" id="ARBA00010956"/>
    </source>
</evidence>
<evidence type="ECO:0000256" key="9">
    <source>
        <dbReference type="ARBA" id="ARBA00022927"/>
    </source>
</evidence>
<dbReference type="GO" id="GO:0015031">
    <property type="term" value="P:protein transport"/>
    <property type="evidence" value="ECO:0007669"/>
    <property type="project" value="UniProtKB-KW"/>
</dbReference>
<evidence type="ECO:0000256" key="5">
    <source>
        <dbReference type="ARBA" id="ARBA00022448"/>
    </source>
</evidence>
<keyword evidence="5" id="KW-0813">Transport</keyword>
<dbReference type="OrthoDB" id="10043757at2759"/>
<feature type="non-terminal residue" evidence="16">
    <location>
        <position position="1"/>
    </location>
</feature>
<dbReference type="EMBL" id="CAAE01014577">
    <property type="protein sequence ID" value="CAF99369.1"/>
    <property type="molecule type" value="Genomic_DNA"/>
</dbReference>
<keyword evidence="9" id="KW-0653">Protein transport</keyword>
<evidence type="ECO:0000256" key="8">
    <source>
        <dbReference type="ARBA" id="ARBA00022737"/>
    </source>
</evidence>
<dbReference type="GO" id="GO:0048193">
    <property type="term" value="P:Golgi vesicle transport"/>
    <property type="evidence" value="ECO:0007669"/>
    <property type="project" value="TreeGrafter"/>
</dbReference>